<dbReference type="RefSeq" id="XP_045962696.1">
    <property type="nucleotide sequence ID" value="XM_046106975.1"/>
</dbReference>
<comment type="subcellular location">
    <subcellularLocation>
        <location evidence="1">Membrane</location>
        <topology evidence="1">Multi-pass membrane protein</topology>
    </subcellularLocation>
</comment>
<keyword evidence="3 7" id="KW-1133">Transmembrane helix</keyword>
<keyword evidence="10" id="KW-1185">Reference proteome</keyword>
<evidence type="ECO:0000256" key="2">
    <source>
        <dbReference type="ARBA" id="ARBA00022692"/>
    </source>
</evidence>
<protein>
    <recommendedName>
        <fullName evidence="8">Rhodopsin domain-containing protein</fullName>
    </recommendedName>
</protein>
<dbReference type="Proteomes" id="UP000758603">
    <property type="component" value="Unassembled WGS sequence"/>
</dbReference>
<evidence type="ECO:0000256" key="7">
    <source>
        <dbReference type="SAM" id="Phobius"/>
    </source>
</evidence>
<proteinExistence type="inferred from homology"/>
<dbReference type="Pfam" id="PF20684">
    <property type="entry name" value="Fung_rhodopsin"/>
    <property type="match status" value="1"/>
</dbReference>
<feature type="transmembrane region" description="Helical" evidence="7">
    <location>
        <begin position="12"/>
        <end position="31"/>
    </location>
</feature>
<evidence type="ECO:0000259" key="8">
    <source>
        <dbReference type="Pfam" id="PF20684"/>
    </source>
</evidence>
<dbReference type="InterPro" id="IPR049326">
    <property type="entry name" value="Rhodopsin_dom_fungi"/>
</dbReference>
<sequence length="399" mass="44433">MQLDQNSKDRLATAIVCTVLVISSILLRLWCKISFRAGLHLEDWLMLMVMFAYVGASAVDIWGLFKGASGKEITEIAAALLLNPSPENAATLENYLKVTISSRLLSHYHLRATKEVKALFIGAFISPIGLTCIRISICLFYMRIFSTKAFRTRSMIVICVSIAWLISAFVVSLCFCFPLEKFWNPIKPGRCIDINLYFLLIGVFETVLDTAVLALPVRAIFKVQLPLKTRLLVSGIFLLGIFAVITNALRISRIYTPHSINVSLGQATIWTHIHSATAVVCANLPIYRPLTRRLGELIGEVRSWLGSSITSMRSKQRHTIEESEGNFESSFQLASMSPRAGTDKKEPLFQGPVESTPSRTALNPHEGMNTTTAWRSDASMDYQAAPPQSIMHTRAYEVV</sequence>
<gene>
    <name evidence="9" type="ORF">BKA67DRAFT_656653</name>
</gene>
<dbReference type="EMBL" id="JAGPXC010000002">
    <property type="protein sequence ID" value="KAH6658462.1"/>
    <property type="molecule type" value="Genomic_DNA"/>
</dbReference>
<name>A0A9P8UUU0_9PEZI</name>
<accession>A0A9P8UUU0</accession>
<evidence type="ECO:0000313" key="9">
    <source>
        <dbReference type="EMBL" id="KAH6658462.1"/>
    </source>
</evidence>
<dbReference type="GO" id="GO:0016020">
    <property type="term" value="C:membrane"/>
    <property type="evidence" value="ECO:0007669"/>
    <property type="project" value="UniProtKB-SubCell"/>
</dbReference>
<comment type="similarity">
    <text evidence="5">Belongs to the SAT4 family.</text>
</comment>
<evidence type="ECO:0000256" key="6">
    <source>
        <dbReference type="SAM" id="MobiDB-lite"/>
    </source>
</evidence>
<reference evidence="9" key="1">
    <citation type="journal article" date="2021" name="Nat. Commun.">
        <title>Genetic determinants of endophytism in the Arabidopsis root mycobiome.</title>
        <authorList>
            <person name="Mesny F."/>
            <person name="Miyauchi S."/>
            <person name="Thiergart T."/>
            <person name="Pickel B."/>
            <person name="Atanasova L."/>
            <person name="Karlsson M."/>
            <person name="Huettel B."/>
            <person name="Barry K.W."/>
            <person name="Haridas S."/>
            <person name="Chen C."/>
            <person name="Bauer D."/>
            <person name="Andreopoulos W."/>
            <person name="Pangilinan J."/>
            <person name="LaButti K."/>
            <person name="Riley R."/>
            <person name="Lipzen A."/>
            <person name="Clum A."/>
            <person name="Drula E."/>
            <person name="Henrissat B."/>
            <person name="Kohler A."/>
            <person name="Grigoriev I.V."/>
            <person name="Martin F.M."/>
            <person name="Hacquard S."/>
        </authorList>
    </citation>
    <scope>NUCLEOTIDE SEQUENCE</scope>
    <source>
        <strain evidence="9">MPI-SDFR-AT-0073</strain>
    </source>
</reference>
<organism evidence="9 10">
    <name type="scientific">Truncatella angustata</name>
    <dbReference type="NCBI Taxonomy" id="152316"/>
    <lineage>
        <taxon>Eukaryota</taxon>
        <taxon>Fungi</taxon>
        <taxon>Dikarya</taxon>
        <taxon>Ascomycota</taxon>
        <taxon>Pezizomycotina</taxon>
        <taxon>Sordariomycetes</taxon>
        <taxon>Xylariomycetidae</taxon>
        <taxon>Amphisphaeriales</taxon>
        <taxon>Sporocadaceae</taxon>
        <taxon>Truncatella</taxon>
    </lineage>
</organism>
<evidence type="ECO:0000256" key="4">
    <source>
        <dbReference type="ARBA" id="ARBA00023136"/>
    </source>
</evidence>
<evidence type="ECO:0000256" key="5">
    <source>
        <dbReference type="ARBA" id="ARBA00038359"/>
    </source>
</evidence>
<feature type="transmembrane region" description="Helical" evidence="7">
    <location>
        <begin position="43"/>
        <end position="65"/>
    </location>
</feature>
<dbReference type="AlphaFoldDB" id="A0A9P8UUU0"/>
<dbReference type="OrthoDB" id="5329176at2759"/>
<keyword evidence="2 7" id="KW-0812">Transmembrane</keyword>
<evidence type="ECO:0000256" key="3">
    <source>
        <dbReference type="ARBA" id="ARBA00022989"/>
    </source>
</evidence>
<dbReference type="PANTHER" id="PTHR33048:SF168">
    <property type="match status" value="1"/>
</dbReference>
<comment type="caution">
    <text evidence="9">The sequence shown here is derived from an EMBL/GenBank/DDBJ whole genome shotgun (WGS) entry which is preliminary data.</text>
</comment>
<evidence type="ECO:0000256" key="1">
    <source>
        <dbReference type="ARBA" id="ARBA00004141"/>
    </source>
</evidence>
<dbReference type="PANTHER" id="PTHR33048">
    <property type="entry name" value="PTH11-LIKE INTEGRAL MEMBRANE PROTEIN (AFU_ORTHOLOGUE AFUA_5G11245)"/>
    <property type="match status" value="1"/>
</dbReference>
<feature type="transmembrane region" description="Helical" evidence="7">
    <location>
        <begin position="229"/>
        <end position="249"/>
    </location>
</feature>
<feature type="transmembrane region" description="Helical" evidence="7">
    <location>
        <begin position="154"/>
        <end position="179"/>
    </location>
</feature>
<feature type="transmembrane region" description="Helical" evidence="7">
    <location>
        <begin position="194"/>
        <end position="217"/>
    </location>
</feature>
<evidence type="ECO:0000313" key="10">
    <source>
        <dbReference type="Proteomes" id="UP000758603"/>
    </source>
</evidence>
<keyword evidence="4 7" id="KW-0472">Membrane</keyword>
<feature type="domain" description="Rhodopsin" evidence="8">
    <location>
        <begin position="27"/>
        <end position="293"/>
    </location>
</feature>
<dbReference type="InterPro" id="IPR052337">
    <property type="entry name" value="SAT4-like"/>
</dbReference>
<dbReference type="GeneID" id="70135866"/>
<feature type="region of interest" description="Disordered" evidence="6">
    <location>
        <begin position="334"/>
        <end position="371"/>
    </location>
</feature>
<feature type="transmembrane region" description="Helical" evidence="7">
    <location>
        <begin position="118"/>
        <end position="142"/>
    </location>
</feature>